<keyword evidence="3" id="KW-1185">Reference proteome</keyword>
<sequence length="230" mass="25257">MKYRYAWCALTLMAPIASASPIFDGYESYYASQSGALFNARDSKTLQSYSLYPDNTVQQGWEGIANGHRQSVKVADGNIQLNGRKLRLTRARLFPGESTTPDDLGRGTEVYFANGYVCLENTPSSASGTAARHMAVYLIRTGSTPQLFKLPSLFASCLGIRRVGGDIAFPRVTYDYALQRDVPDGVVFTEYRLRGQGFVATSRQVAARFVEAGNVYRFTITSPQSTGEAP</sequence>
<dbReference type="Proteomes" id="UP001216674">
    <property type="component" value="Unassembled WGS sequence"/>
</dbReference>
<evidence type="ECO:0000313" key="2">
    <source>
        <dbReference type="EMBL" id="MDF3836060.1"/>
    </source>
</evidence>
<protein>
    <submittedName>
        <fullName evidence="2">Uncharacterized protein</fullName>
    </submittedName>
</protein>
<gene>
    <name evidence="2" type="ORF">P3W85_24355</name>
</gene>
<comment type="caution">
    <text evidence="2">The sequence shown here is derived from an EMBL/GenBank/DDBJ whole genome shotgun (WGS) entry which is preliminary data.</text>
</comment>
<dbReference type="RefSeq" id="WP_276266660.1">
    <property type="nucleotide sequence ID" value="NZ_JARJLM010000408.1"/>
</dbReference>
<name>A0ABT6ATV2_9BURK</name>
<evidence type="ECO:0000256" key="1">
    <source>
        <dbReference type="SAM" id="SignalP"/>
    </source>
</evidence>
<keyword evidence="1" id="KW-0732">Signal</keyword>
<organism evidence="2 3">
    <name type="scientific">Cupriavidus basilensis</name>
    <dbReference type="NCBI Taxonomy" id="68895"/>
    <lineage>
        <taxon>Bacteria</taxon>
        <taxon>Pseudomonadati</taxon>
        <taxon>Pseudomonadota</taxon>
        <taxon>Betaproteobacteria</taxon>
        <taxon>Burkholderiales</taxon>
        <taxon>Burkholderiaceae</taxon>
        <taxon>Cupriavidus</taxon>
    </lineage>
</organism>
<reference evidence="2 3" key="1">
    <citation type="submission" date="2023-03" db="EMBL/GenBank/DDBJ databases">
        <title>Draft assemblies of triclosan tolerant bacteria isolated from returned activated sludge.</title>
        <authorList>
            <person name="Van Hamelsveld S."/>
        </authorList>
    </citation>
    <scope>NUCLEOTIDE SEQUENCE [LARGE SCALE GENOMIC DNA]</scope>
    <source>
        <strain evidence="2 3">GW210010_S58</strain>
    </source>
</reference>
<feature type="signal peptide" evidence="1">
    <location>
        <begin position="1"/>
        <end position="19"/>
    </location>
</feature>
<proteinExistence type="predicted"/>
<accession>A0ABT6ATV2</accession>
<dbReference type="EMBL" id="JARJLM010000408">
    <property type="protein sequence ID" value="MDF3836060.1"/>
    <property type="molecule type" value="Genomic_DNA"/>
</dbReference>
<evidence type="ECO:0000313" key="3">
    <source>
        <dbReference type="Proteomes" id="UP001216674"/>
    </source>
</evidence>
<feature type="chain" id="PRO_5046587020" evidence="1">
    <location>
        <begin position="20"/>
        <end position="230"/>
    </location>
</feature>